<feature type="signal peptide" evidence="1">
    <location>
        <begin position="1"/>
        <end position="34"/>
    </location>
</feature>
<dbReference type="AlphaFoldDB" id="A0A5P2D0Z1"/>
<evidence type="ECO:0000313" key="2">
    <source>
        <dbReference type="EMBL" id="QES47001.1"/>
    </source>
</evidence>
<reference evidence="2 3" key="1">
    <citation type="submission" date="2018-05" db="EMBL/GenBank/DDBJ databases">
        <title>Streptomyces venezuelae.</title>
        <authorList>
            <person name="Kim W."/>
            <person name="Lee N."/>
            <person name="Cho B.-K."/>
        </authorList>
    </citation>
    <scope>NUCLEOTIDE SEQUENCE [LARGE SCALE GENOMIC DNA]</scope>
    <source>
        <strain evidence="2 3">ATCC 21782</strain>
    </source>
</reference>
<dbReference type="EMBL" id="CP029190">
    <property type="protein sequence ID" value="QES47001.1"/>
    <property type="molecule type" value="Genomic_DNA"/>
</dbReference>
<sequence>MNSDRAYLGRLGRMATAGAFSAALAMAAAGPAFAADGGGNQMPASPRTNSVATAYASIGTVPKTRMGTIWANTKVDMQCWADGAWSNGTNRWFFVHAPGIHPQNGSSVRVSGWISANKVSNQRVVPHC</sequence>
<evidence type="ECO:0000313" key="3">
    <source>
        <dbReference type="Proteomes" id="UP000325211"/>
    </source>
</evidence>
<evidence type="ECO:0008006" key="4">
    <source>
        <dbReference type="Google" id="ProtNLM"/>
    </source>
</evidence>
<feature type="chain" id="PRO_5024792078" description="SH3 domain-containing protein" evidence="1">
    <location>
        <begin position="35"/>
        <end position="128"/>
    </location>
</feature>
<evidence type="ECO:0000256" key="1">
    <source>
        <dbReference type="SAM" id="SignalP"/>
    </source>
</evidence>
<protein>
    <recommendedName>
        <fullName evidence="4">SH3 domain-containing protein</fullName>
    </recommendedName>
</protein>
<name>A0A5P2D0Z1_STRVZ</name>
<dbReference type="RefSeq" id="WP_150205879.1">
    <property type="nucleotide sequence ID" value="NZ_CP029190.1"/>
</dbReference>
<keyword evidence="1" id="KW-0732">Signal</keyword>
<dbReference type="OrthoDB" id="4327047at2"/>
<proteinExistence type="predicted"/>
<gene>
    <name evidence="2" type="ORF">DEJ50_03160</name>
</gene>
<dbReference type="Proteomes" id="UP000325211">
    <property type="component" value="Chromosome"/>
</dbReference>
<organism evidence="2 3">
    <name type="scientific">Streptomyces venezuelae</name>
    <dbReference type="NCBI Taxonomy" id="54571"/>
    <lineage>
        <taxon>Bacteria</taxon>
        <taxon>Bacillati</taxon>
        <taxon>Actinomycetota</taxon>
        <taxon>Actinomycetes</taxon>
        <taxon>Kitasatosporales</taxon>
        <taxon>Streptomycetaceae</taxon>
        <taxon>Streptomyces</taxon>
    </lineage>
</organism>
<accession>A0A5P2D0Z1</accession>